<dbReference type="Gene3D" id="2.30.110.10">
    <property type="entry name" value="Electron Transport, Fmn-binding Protein, Chain A"/>
    <property type="match status" value="1"/>
</dbReference>
<dbReference type="GO" id="GO:0042602">
    <property type="term" value="F:riboflavin reductase (NADPH) activity"/>
    <property type="evidence" value="ECO:0007669"/>
    <property type="project" value="TreeGrafter"/>
</dbReference>
<accession>A0AAU7R8C5</accession>
<dbReference type="AlphaFoldDB" id="A0AAU7R8C5"/>
<evidence type="ECO:0000259" key="3">
    <source>
        <dbReference type="Pfam" id="PF01613"/>
    </source>
</evidence>
<dbReference type="InterPro" id="IPR012349">
    <property type="entry name" value="Split_barrel_FMN-bd"/>
</dbReference>
<keyword evidence="1" id="KW-0560">Oxidoreductase</keyword>
<evidence type="ECO:0000256" key="1">
    <source>
        <dbReference type="ARBA" id="ARBA00023002"/>
    </source>
</evidence>
<dbReference type="InterPro" id="IPR002563">
    <property type="entry name" value="Flavin_Rdtase-like_dom"/>
</dbReference>
<sequence length="117" mass="12527">MEQPVAVGEPFGDSPDRALPDDDARHRGLAHLFASTATDKFQGAWTRLVPDGCPVLPDAVFAMECLVHSTFTAGDHEVIIGAVEAVAIGDEEAIVFHNRAMRHLGEPMSAEPVAVRP</sequence>
<proteinExistence type="predicted"/>
<dbReference type="InterPro" id="IPR050268">
    <property type="entry name" value="NADH-dep_flavin_reductase"/>
</dbReference>
<dbReference type="EMBL" id="CP157974">
    <property type="protein sequence ID" value="XBT83615.1"/>
    <property type="molecule type" value="Genomic_DNA"/>
</dbReference>
<organism evidence="4">
    <name type="scientific">Micromonospora sp. HUAS YX12</name>
    <dbReference type="NCBI Taxonomy" id="3156396"/>
    <lineage>
        <taxon>Bacteria</taxon>
        <taxon>Bacillati</taxon>
        <taxon>Actinomycetota</taxon>
        <taxon>Actinomycetes</taxon>
        <taxon>Micromonosporales</taxon>
        <taxon>Micromonosporaceae</taxon>
        <taxon>Micromonospora</taxon>
    </lineage>
</organism>
<feature type="region of interest" description="Disordered" evidence="2">
    <location>
        <begin position="1"/>
        <end position="23"/>
    </location>
</feature>
<feature type="domain" description="Flavin reductase like" evidence="3">
    <location>
        <begin position="25"/>
        <end position="104"/>
    </location>
</feature>
<evidence type="ECO:0000313" key="4">
    <source>
        <dbReference type="EMBL" id="XBT83615.1"/>
    </source>
</evidence>
<dbReference type="Pfam" id="PF01613">
    <property type="entry name" value="Flavin_Reduct"/>
    <property type="match status" value="1"/>
</dbReference>
<reference evidence="4" key="1">
    <citation type="submission" date="2024-06" db="EMBL/GenBank/DDBJ databases">
        <title>Micromonospora sp. strain HUAS YX12 genome sequences.</title>
        <authorList>
            <person name="Mo P."/>
        </authorList>
    </citation>
    <scope>NUCLEOTIDE SEQUENCE</scope>
    <source>
        <strain evidence="4">HUAS YX12</strain>
    </source>
</reference>
<dbReference type="GO" id="GO:0010181">
    <property type="term" value="F:FMN binding"/>
    <property type="evidence" value="ECO:0007669"/>
    <property type="project" value="InterPro"/>
</dbReference>
<feature type="compositionally biased region" description="Basic and acidic residues" evidence="2">
    <location>
        <begin position="14"/>
        <end position="23"/>
    </location>
</feature>
<dbReference type="PANTHER" id="PTHR30466:SF1">
    <property type="entry name" value="FMN REDUCTASE (NADH) RUTF"/>
    <property type="match status" value="1"/>
</dbReference>
<evidence type="ECO:0000256" key="2">
    <source>
        <dbReference type="SAM" id="MobiDB-lite"/>
    </source>
</evidence>
<protein>
    <submittedName>
        <fullName evidence="4">Flavin reductase</fullName>
    </submittedName>
</protein>
<name>A0AAU7R8C5_9ACTN</name>
<gene>
    <name evidence="4" type="ORF">ABIH81_09185</name>
</gene>
<dbReference type="RefSeq" id="WP_349879891.1">
    <property type="nucleotide sequence ID" value="NZ_CP157974.1"/>
</dbReference>
<dbReference type="SUPFAM" id="SSF50475">
    <property type="entry name" value="FMN-binding split barrel"/>
    <property type="match status" value="1"/>
</dbReference>
<dbReference type="PANTHER" id="PTHR30466">
    <property type="entry name" value="FLAVIN REDUCTASE"/>
    <property type="match status" value="1"/>
</dbReference>